<dbReference type="AlphaFoldDB" id="A0AAD3P2R8"/>
<evidence type="ECO:0000259" key="3">
    <source>
        <dbReference type="Pfam" id="PF26587"/>
    </source>
</evidence>
<evidence type="ECO:0008006" key="6">
    <source>
        <dbReference type="Google" id="ProtNLM"/>
    </source>
</evidence>
<name>A0AAD3P2R8_NEPGR</name>
<evidence type="ECO:0000313" key="4">
    <source>
        <dbReference type="EMBL" id="GMG98345.1"/>
    </source>
</evidence>
<dbReference type="PANTHER" id="PTHR43572:SF38">
    <property type="entry name" value="PROTEIN SMAX1-LIKE 6"/>
    <property type="match status" value="1"/>
</dbReference>
<dbReference type="Proteomes" id="UP001279734">
    <property type="component" value="Unassembled WGS sequence"/>
</dbReference>
<feature type="domain" description="ATPase AAA-type core" evidence="2">
    <location>
        <begin position="190"/>
        <end position="320"/>
    </location>
</feature>
<dbReference type="GO" id="GO:0005524">
    <property type="term" value="F:ATP binding"/>
    <property type="evidence" value="ECO:0007669"/>
    <property type="project" value="InterPro"/>
</dbReference>
<dbReference type="SUPFAM" id="SSF52540">
    <property type="entry name" value="P-loop containing nucleoside triphosphate hydrolases"/>
    <property type="match status" value="1"/>
</dbReference>
<protein>
    <recommendedName>
        <fullName evidence="6">ATPase AAA-type core domain-containing protein</fullName>
    </recommendedName>
</protein>
<evidence type="ECO:0000259" key="2">
    <source>
        <dbReference type="Pfam" id="PF07724"/>
    </source>
</evidence>
<evidence type="ECO:0000256" key="1">
    <source>
        <dbReference type="SAM" id="MobiDB-lite"/>
    </source>
</evidence>
<dbReference type="InterPro" id="IPR051650">
    <property type="entry name" value="SL_signaling_regulator"/>
</dbReference>
<dbReference type="InterPro" id="IPR058954">
    <property type="entry name" value="AAA_lid_SMAX1"/>
</dbReference>
<dbReference type="EMBL" id="BSYO01000001">
    <property type="protein sequence ID" value="GMG98345.1"/>
    <property type="molecule type" value="Genomic_DNA"/>
</dbReference>
<organism evidence="4 5">
    <name type="scientific">Nepenthes gracilis</name>
    <name type="common">Slender pitcher plant</name>
    <dbReference type="NCBI Taxonomy" id="150966"/>
    <lineage>
        <taxon>Eukaryota</taxon>
        <taxon>Viridiplantae</taxon>
        <taxon>Streptophyta</taxon>
        <taxon>Embryophyta</taxon>
        <taxon>Tracheophyta</taxon>
        <taxon>Spermatophyta</taxon>
        <taxon>Magnoliopsida</taxon>
        <taxon>eudicotyledons</taxon>
        <taxon>Gunneridae</taxon>
        <taxon>Pentapetalae</taxon>
        <taxon>Caryophyllales</taxon>
        <taxon>Nepenthaceae</taxon>
        <taxon>Nepenthes</taxon>
    </lineage>
</organism>
<dbReference type="PANTHER" id="PTHR43572">
    <property type="entry name" value="CHAPERONE PROTEIN CLPD, CHLOROPLASTIC"/>
    <property type="match status" value="1"/>
</dbReference>
<feature type="compositionally biased region" description="Polar residues" evidence="1">
    <location>
        <begin position="128"/>
        <end position="143"/>
    </location>
</feature>
<proteinExistence type="predicted"/>
<keyword evidence="5" id="KW-1185">Reference proteome</keyword>
<gene>
    <name evidence="4" type="ORF">Nepgr_000185</name>
</gene>
<dbReference type="Gene3D" id="3.40.50.300">
    <property type="entry name" value="P-loop containing nucleotide triphosphate hydrolases"/>
    <property type="match status" value="1"/>
</dbReference>
<feature type="region of interest" description="Disordered" evidence="1">
    <location>
        <begin position="359"/>
        <end position="394"/>
    </location>
</feature>
<sequence length="554" mass="60822">MDLNKSVCSGFTSCIPLTEQNMSSQKQDVASPANNHDSLSKLALETSKSLVHERDSLTSHTSRLQTLGLSCDPASCSSSVAIDLGLGALGAYKSKELQGFCSHDKGESLQHLSDSISIEQVSAKDKTTSNQIGQSPRSPSPDSSEIFDPLDYKLLYRNLTEIVGWQHEAICSASQILSKGRSRKGPRPDIWMSFIGPDKMGKRRTAEALADVIFGCRENLISVDLSCQEKISDPNSIFHHPSPRDFDKVSRNTAVGYIAEELSKKPRSIVFLENVDQADLLVQSSLSRAIQTGKFPDSHGREISIINTIFVISSKVNDEMNLPCGDKFVKFSEQMISEAKNWQMQIVTGCADGDATKCNSSSLSLPSENGSSHRASVKRRKISQVTESNEHSAKQCSKIPKNLFDLNLPLEESEEATEMESSDSSSISNNSRAWLDDFLGQVDGKVVFRPFDFDTLADQLMKKISLIFQKKLGPGIQLEINHEVIMQILAAAWSSSKKGAVEDWIEHVLGSSFAEAQQRYGLTTQSFVKLVACEGLSVTEQAPGICLPNRINFS</sequence>
<accession>A0AAD3P2R8</accession>
<dbReference type="InterPro" id="IPR027417">
    <property type="entry name" value="P-loop_NTPase"/>
</dbReference>
<reference evidence="4" key="1">
    <citation type="submission" date="2023-05" db="EMBL/GenBank/DDBJ databases">
        <title>Nepenthes gracilis genome sequencing.</title>
        <authorList>
            <person name="Fukushima K."/>
        </authorList>
    </citation>
    <scope>NUCLEOTIDE SEQUENCE</scope>
    <source>
        <strain evidence="4">SING2019-196</strain>
    </source>
</reference>
<dbReference type="Pfam" id="PF26587">
    <property type="entry name" value="AAA_lid_SMAX1"/>
    <property type="match status" value="1"/>
</dbReference>
<dbReference type="Pfam" id="PF07724">
    <property type="entry name" value="AAA_2"/>
    <property type="match status" value="1"/>
</dbReference>
<evidence type="ECO:0000313" key="5">
    <source>
        <dbReference type="Proteomes" id="UP001279734"/>
    </source>
</evidence>
<dbReference type="GO" id="GO:0016887">
    <property type="term" value="F:ATP hydrolysis activity"/>
    <property type="evidence" value="ECO:0007669"/>
    <property type="project" value="InterPro"/>
</dbReference>
<feature type="region of interest" description="Disordered" evidence="1">
    <location>
        <begin position="122"/>
        <end position="145"/>
    </location>
</feature>
<dbReference type="InterPro" id="IPR003959">
    <property type="entry name" value="ATPase_AAA_core"/>
</dbReference>
<comment type="caution">
    <text evidence="4">The sequence shown here is derived from an EMBL/GenBank/DDBJ whole genome shotgun (WGS) entry which is preliminary data.</text>
</comment>
<feature type="domain" description="SMAX1-like AAA+ ATPase lid" evidence="3">
    <location>
        <begin position="452"/>
        <end position="535"/>
    </location>
</feature>
<feature type="compositionally biased region" description="Low complexity" evidence="1">
    <location>
        <begin position="359"/>
        <end position="372"/>
    </location>
</feature>